<dbReference type="PANTHER" id="PTHR33112">
    <property type="entry name" value="DOMAIN PROTEIN, PUTATIVE-RELATED"/>
    <property type="match status" value="1"/>
</dbReference>
<dbReference type="Proteomes" id="UP001172102">
    <property type="component" value="Unassembled WGS sequence"/>
</dbReference>
<dbReference type="AlphaFoldDB" id="A0AA40E6T1"/>
<accession>A0AA40E6T1</accession>
<evidence type="ECO:0000259" key="1">
    <source>
        <dbReference type="Pfam" id="PF06985"/>
    </source>
</evidence>
<proteinExistence type="predicted"/>
<dbReference type="EMBL" id="JAUKUA010000002">
    <property type="protein sequence ID" value="KAK0724578.1"/>
    <property type="molecule type" value="Genomic_DNA"/>
</dbReference>
<evidence type="ECO:0000313" key="3">
    <source>
        <dbReference type="Proteomes" id="UP001172102"/>
    </source>
</evidence>
<feature type="domain" description="Heterokaryon incompatibility" evidence="1">
    <location>
        <begin position="52"/>
        <end position="143"/>
    </location>
</feature>
<reference evidence="2" key="1">
    <citation type="submission" date="2023-06" db="EMBL/GenBank/DDBJ databases">
        <title>Genome-scale phylogeny and comparative genomics of the fungal order Sordariales.</title>
        <authorList>
            <consortium name="Lawrence Berkeley National Laboratory"/>
            <person name="Hensen N."/>
            <person name="Bonometti L."/>
            <person name="Westerberg I."/>
            <person name="Brannstrom I.O."/>
            <person name="Guillou S."/>
            <person name="Cros-Aarteil S."/>
            <person name="Calhoun S."/>
            <person name="Haridas S."/>
            <person name="Kuo A."/>
            <person name="Mondo S."/>
            <person name="Pangilinan J."/>
            <person name="Riley R."/>
            <person name="Labutti K."/>
            <person name="Andreopoulos B."/>
            <person name="Lipzen A."/>
            <person name="Chen C."/>
            <person name="Yanf M."/>
            <person name="Daum C."/>
            <person name="Ng V."/>
            <person name="Clum A."/>
            <person name="Steindorff A."/>
            <person name="Ohm R."/>
            <person name="Martin F."/>
            <person name="Silar P."/>
            <person name="Natvig D."/>
            <person name="Lalanne C."/>
            <person name="Gautier V."/>
            <person name="Ament-Velasquez S.L."/>
            <person name="Kruys A."/>
            <person name="Hutchinson M.I."/>
            <person name="Powell A.J."/>
            <person name="Barry K."/>
            <person name="Miller A.N."/>
            <person name="Grigoriev I.V."/>
            <person name="Debuchy R."/>
            <person name="Gladieux P."/>
            <person name="Thoren M.H."/>
            <person name="Johannesson H."/>
        </authorList>
    </citation>
    <scope>NUCLEOTIDE SEQUENCE</scope>
    <source>
        <strain evidence="2">SMH4607-1</strain>
    </source>
</reference>
<dbReference type="PANTHER" id="PTHR33112:SF16">
    <property type="entry name" value="HETEROKARYON INCOMPATIBILITY DOMAIN-CONTAINING PROTEIN"/>
    <property type="match status" value="1"/>
</dbReference>
<organism evidence="2 3">
    <name type="scientific">Lasiosphaeris hirsuta</name>
    <dbReference type="NCBI Taxonomy" id="260670"/>
    <lineage>
        <taxon>Eukaryota</taxon>
        <taxon>Fungi</taxon>
        <taxon>Dikarya</taxon>
        <taxon>Ascomycota</taxon>
        <taxon>Pezizomycotina</taxon>
        <taxon>Sordariomycetes</taxon>
        <taxon>Sordariomycetidae</taxon>
        <taxon>Sordariales</taxon>
        <taxon>Lasiosphaeriaceae</taxon>
        <taxon>Lasiosphaeris</taxon>
    </lineage>
</organism>
<sequence length="149" mass="16357">MWLGRCLARHALCSVSTLPDPKLPTRVLDVGIRGNPEEGIRLVDGKNCRGPYVALSHVWGRSRVITTQISNIEQRHTGISLESLSKTFRDAVHAARQLLVPYLWIDSLCIIQDSGVDWSAEAAKMGEYYANAMFTISAVSASSGHCGIF</sequence>
<keyword evidence="3" id="KW-1185">Reference proteome</keyword>
<dbReference type="Pfam" id="PF06985">
    <property type="entry name" value="HET"/>
    <property type="match status" value="1"/>
</dbReference>
<dbReference type="InterPro" id="IPR010730">
    <property type="entry name" value="HET"/>
</dbReference>
<gene>
    <name evidence="2" type="ORF">B0H67DRAFT_479660</name>
</gene>
<protein>
    <submittedName>
        <fullName evidence="2">Heterokaryon incompatibility protein-domain-containing protein</fullName>
    </submittedName>
</protein>
<comment type="caution">
    <text evidence="2">The sequence shown here is derived from an EMBL/GenBank/DDBJ whole genome shotgun (WGS) entry which is preliminary data.</text>
</comment>
<feature type="non-terminal residue" evidence="2">
    <location>
        <position position="149"/>
    </location>
</feature>
<name>A0AA40E6T1_9PEZI</name>
<evidence type="ECO:0000313" key="2">
    <source>
        <dbReference type="EMBL" id="KAK0724578.1"/>
    </source>
</evidence>